<dbReference type="Proteomes" id="UP000288086">
    <property type="component" value="Unassembled WGS sequence"/>
</dbReference>
<protein>
    <submittedName>
        <fullName evidence="1">Uncharacterized protein</fullName>
    </submittedName>
</protein>
<accession>A0A444IW54</accession>
<organism evidence="1 2">
    <name type="scientific">Candidatus Electrothrix communis</name>
    <dbReference type="NCBI Taxonomy" id="1859133"/>
    <lineage>
        <taxon>Bacteria</taxon>
        <taxon>Pseudomonadati</taxon>
        <taxon>Thermodesulfobacteriota</taxon>
        <taxon>Desulfobulbia</taxon>
        <taxon>Desulfobulbales</taxon>
        <taxon>Desulfobulbaceae</taxon>
        <taxon>Candidatus Electrothrix</taxon>
    </lineage>
</organism>
<gene>
    <name evidence="1" type="ORF">VT98_13581</name>
</gene>
<name>A0A444IW54_9BACT</name>
<keyword evidence="2" id="KW-1185">Reference proteome</keyword>
<evidence type="ECO:0000313" key="1">
    <source>
        <dbReference type="EMBL" id="RWX44825.1"/>
    </source>
</evidence>
<evidence type="ECO:0000313" key="2">
    <source>
        <dbReference type="Proteomes" id="UP000288086"/>
    </source>
</evidence>
<comment type="caution">
    <text evidence="1">The sequence shown here is derived from an EMBL/GenBank/DDBJ whole genome shotgun (WGS) entry which is preliminary data.</text>
</comment>
<reference evidence="1 2" key="1">
    <citation type="submission" date="2017-01" db="EMBL/GenBank/DDBJ databases">
        <title>The cable genome- insights into the physiology and evolution of filamentous bacteria capable of sulfide oxidation via long distance electron transfer.</title>
        <authorList>
            <person name="Schreiber L."/>
            <person name="Bjerg J.T."/>
            <person name="Boggild A."/>
            <person name="Van De Vossenberg J."/>
            <person name="Meysman F."/>
            <person name="Nielsen L.P."/>
            <person name="Schramm A."/>
            <person name="Kjeldsen K.U."/>
        </authorList>
    </citation>
    <scope>NUCLEOTIDE SEQUENCE [LARGE SCALE GENOMIC DNA]</scope>
    <source>
        <strain evidence="1">A1</strain>
    </source>
</reference>
<dbReference type="EMBL" id="MTKP01000358">
    <property type="protein sequence ID" value="RWX44825.1"/>
    <property type="molecule type" value="Genomic_DNA"/>
</dbReference>
<sequence length="65" mass="7571">MSSSNEAWEHLGELTEEDAMHVLTRLFSMYEEEEQRHPGNKETTLFFRNLITALGQTSACNLNRR</sequence>
<dbReference type="AlphaFoldDB" id="A0A444IW54"/>
<proteinExistence type="predicted"/>